<gene>
    <name evidence="2" type="ORF">ENJ51_08950</name>
</gene>
<dbReference type="InterPro" id="IPR036983">
    <property type="entry name" value="AIM24_sf"/>
</dbReference>
<protein>
    <submittedName>
        <fullName evidence="2">TIGR00266 family protein</fullName>
    </submittedName>
</protein>
<organism evidence="2">
    <name type="scientific">Leucothrix mucor</name>
    <dbReference type="NCBI Taxonomy" id="45248"/>
    <lineage>
        <taxon>Bacteria</taxon>
        <taxon>Pseudomonadati</taxon>
        <taxon>Pseudomonadota</taxon>
        <taxon>Gammaproteobacteria</taxon>
        <taxon>Thiotrichales</taxon>
        <taxon>Thiotrichaceae</taxon>
        <taxon>Leucothrix</taxon>
    </lineage>
</organism>
<dbReference type="Pfam" id="PF01987">
    <property type="entry name" value="AIM24"/>
    <property type="match status" value="1"/>
</dbReference>
<comment type="caution">
    <text evidence="2">The sequence shown here is derived from an EMBL/GenBank/DDBJ whole genome shotgun (WGS) entry which is preliminary data.</text>
</comment>
<feature type="domain" description="GYF" evidence="1">
    <location>
        <begin position="5"/>
        <end position="52"/>
    </location>
</feature>
<proteinExistence type="predicted"/>
<dbReference type="InterPro" id="IPR002838">
    <property type="entry name" value="AIM24"/>
</dbReference>
<dbReference type="PANTHER" id="PTHR43657:SF1">
    <property type="entry name" value="ALTERED INHERITANCE OF MITOCHONDRIA PROTEIN 24, MITOCHONDRIAL"/>
    <property type="match status" value="1"/>
</dbReference>
<evidence type="ECO:0000313" key="2">
    <source>
        <dbReference type="EMBL" id="HFC92924.1"/>
    </source>
</evidence>
<dbReference type="Pfam" id="PF14237">
    <property type="entry name" value="GYF_2"/>
    <property type="match status" value="1"/>
</dbReference>
<reference evidence="2" key="1">
    <citation type="journal article" date="2020" name="mSystems">
        <title>Genome- and Community-Level Interaction Insights into Carbon Utilization and Element Cycling Functions of Hydrothermarchaeota in Hydrothermal Sediment.</title>
        <authorList>
            <person name="Zhou Z."/>
            <person name="Liu Y."/>
            <person name="Xu W."/>
            <person name="Pan J."/>
            <person name="Luo Z.H."/>
            <person name="Li M."/>
        </authorList>
    </citation>
    <scope>NUCLEOTIDE SEQUENCE [LARGE SCALE GENOMIC DNA]</scope>
    <source>
        <strain evidence="2">HyVt-493</strain>
    </source>
</reference>
<dbReference type="PANTHER" id="PTHR43657">
    <property type="entry name" value="TRYPTOPHAN RNA-BINDING ATTENUATOR PROTEIN-LIKE PROTEIN"/>
    <property type="match status" value="1"/>
</dbReference>
<accession>A0A7V2T0N1</accession>
<sequence length="343" mass="36786">MSNKWFLDYDDGKKIGPISEDEAREYAKKNINGVAWKEGFSDWQPIISINELTGRKNPFLSRASAPPSRVTGGKTMRADEIDYKIFGEDIQYVEIELDPEESAIAEAGSMMYKNSHIVMDTIFGDGSGSQEDSGGFFGKLVGAGKRLITGESLFTTVFTHTGVGKATVAFAAPYPGRIIPVNLAKMGGRIICQKDCFLCAAKGVAIGIHFQKKILTGLFGGEGFIMQKLEGDGLAFIHAGGMLKEIELKAGETLHLDTGCLVAMEPNVHFDIEQAGGIKTGLFGGEGFFFAKLQGPGRIWVQSLPFSRLAGRMLSAAPQGGGKDVGEGSALGMLGDIVMGDRR</sequence>
<name>A0A7V2T0N1_LEUMU</name>
<dbReference type="Gene3D" id="3.60.160.10">
    <property type="entry name" value="Mitochondrial biogenesis AIM24"/>
    <property type="match status" value="1"/>
</dbReference>
<dbReference type="Proteomes" id="UP000885750">
    <property type="component" value="Unassembled WGS sequence"/>
</dbReference>
<evidence type="ECO:0000259" key="1">
    <source>
        <dbReference type="Pfam" id="PF14237"/>
    </source>
</evidence>
<dbReference type="SUPFAM" id="SSF51219">
    <property type="entry name" value="TRAP-like"/>
    <property type="match status" value="1"/>
</dbReference>
<dbReference type="AlphaFoldDB" id="A0A7V2T0N1"/>
<dbReference type="EMBL" id="DRMS01000335">
    <property type="protein sequence ID" value="HFC92924.1"/>
    <property type="molecule type" value="Genomic_DNA"/>
</dbReference>
<dbReference type="InterPro" id="IPR016031">
    <property type="entry name" value="Trp_RNA-bd_attenuator-like_dom"/>
</dbReference>
<dbReference type="InterPro" id="IPR025640">
    <property type="entry name" value="GYF_2"/>
</dbReference>